<evidence type="ECO:0000313" key="7">
    <source>
        <dbReference type="Proteomes" id="UP000063234"/>
    </source>
</evidence>
<dbReference type="PANTHER" id="PTHR43701:SF2">
    <property type="entry name" value="MEMBRANE TRANSPORTER PROTEIN YJNA-RELATED"/>
    <property type="match status" value="1"/>
</dbReference>
<proteinExistence type="inferred from homology"/>
<gene>
    <name evidence="6" type="ORF">TST_1597</name>
</gene>
<comment type="similarity">
    <text evidence="5">Belongs to the 4-toluene sulfonate uptake permease (TSUP) (TC 2.A.102) family.</text>
</comment>
<evidence type="ECO:0000256" key="3">
    <source>
        <dbReference type="ARBA" id="ARBA00022989"/>
    </source>
</evidence>
<reference evidence="7" key="1">
    <citation type="journal article" date="2018" name="Science">
        <title>A primordial and reversible TCA cycle in a facultatively chemolithoautotrophic thermophile.</title>
        <authorList>
            <person name="Nunoura T."/>
            <person name="Chikaraishi Y."/>
            <person name="Izaki R."/>
            <person name="Suwa T."/>
            <person name="Sato T."/>
            <person name="Harada T."/>
            <person name="Mori K."/>
            <person name="Kato Y."/>
            <person name="Miyazaki M."/>
            <person name="Shimamura S."/>
            <person name="Yanagawa K."/>
            <person name="Shuto A."/>
            <person name="Ohkouchi N."/>
            <person name="Fujita N."/>
            <person name="Takaki Y."/>
            <person name="Atomi H."/>
            <person name="Takai K."/>
        </authorList>
    </citation>
    <scope>NUCLEOTIDE SEQUENCE [LARGE SCALE GENOMIC DNA]</scope>
    <source>
        <strain evidence="7">DSM 17441 / JCM 13301 / NBRC 103674 / ABI70S6</strain>
    </source>
</reference>
<keyword evidence="2 5" id="KW-0812">Transmembrane</keyword>
<feature type="transmembrane region" description="Helical" evidence="5">
    <location>
        <begin position="44"/>
        <end position="64"/>
    </location>
</feature>
<feature type="transmembrane region" description="Helical" evidence="5">
    <location>
        <begin position="196"/>
        <end position="215"/>
    </location>
</feature>
<comment type="subcellular location">
    <subcellularLocation>
        <location evidence="5">Cell membrane</location>
        <topology evidence="5">Multi-pass membrane protein</topology>
    </subcellularLocation>
    <subcellularLocation>
        <location evidence="1">Membrane</location>
        <topology evidence="1">Multi-pass membrane protein</topology>
    </subcellularLocation>
</comment>
<name>A0A0S3QVM2_THET7</name>
<evidence type="ECO:0000313" key="6">
    <source>
        <dbReference type="EMBL" id="BAT72383.1"/>
    </source>
</evidence>
<protein>
    <recommendedName>
        <fullName evidence="5">Probable membrane transporter protein</fullName>
    </recommendedName>
</protein>
<dbReference type="OrthoDB" id="560496at2"/>
<feature type="transmembrane region" description="Helical" evidence="5">
    <location>
        <begin position="5"/>
        <end position="24"/>
    </location>
</feature>
<feature type="transmembrane region" description="Helical" evidence="5">
    <location>
        <begin position="71"/>
        <end position="91"/>
    </location>
</feature>
<evidence type="ECO:0000256" key="4">
    <source>
        <dbReference type="ARBA" id="ARBA00023136"/>
    </source>
</evidence>
<dbReference type="EMBL" id="AP013035">
    <property type="protein sequence ID" value="BAT72383.1"/>
    <property type="molecule type" value="Genomic_DNA"/>
</dbReference>
<dbReference type="GO" id="GO:0005886">
    <property type="term" value="C:plasma membrane"/>
    <property type="evidence" value="ECO:0007669"/>
    <property type="project" value="UniProtKB-SubCell"/>
</dbReference>
<accession>A0A0S3QVM2</accession>
<sequence length="255" mass="27221">MPKYLIIPVVFFAISFVFSMLGMGGSQLYIPILYWFGMDFKHEAIPLGLLLNIATSSSAAYTYYKNGLVKVRLALPFALTMVVFAPIGAYLDFKVNVAYVILVFAVFTLASAFLVATGYKPKKKVESRKAELILGVSAGSILGLIVGFAGRGGGAMVVPILLMSGLGPKNAAATSSFIVTIAAISGLLGHLPKAHFNPIITLGCLVAVIIGSQLGSRLMAQKMKPKSVRYVFAVVLTFVGLILLKDAIHLLKLPH</sequence>
<dbReference type="STRING" id="1298851.TST_1597"/>
<dbReference type="PANTHER" id="PTHR43701">
    <property type="entry name" value="MEMBRANE TRANSPORTER PROTEIN MJ0441-RELATED"/>
    <property type="match status" value="1"/>
</dbReference>
<keyword evidence="3 5" id="KW-1133">Transmembrane helix</keyword>
<evidence type="ECO:0000256" key="2">
    <source>
        <dbReference type="ARBA" id="ARBA00022692"/>
    </source>
</evidence>
<organism evidence="6 7">
    <name type="scientific">Thermosulfidibacter takaii (strain DSM 17441 / JCM 13301 / NBRC 103674 / ABI70S6)</name>
    <dbReference type="NCBI Taxonomy" id="1298851"/>
    <lineage>
        <taxon>Bacteria</taxon>
        <taxon>Pseudomonadati</taxon>
        <taxon>Thermosulfidibacterota</taxon>
        <taxon>Thermosulfidibacteria</taxon>
        <taxon>Thermosulfidibacterales</taxon>
        <taxon>Thermosulfidibacteraceae</taxon>
    </lineage>
</organism>
<dbReference type="AlphaFoldDB" id="A0A0S3QVM2"/>
<dbReference type="InterPro" id="IPR051598">
    <property type="entry name" value="TSUP/Inactive_protease-like"/>
</dbReference>
<keyword evidence="5" id="KW-1003">Cell membrane</keyword>
<keyword evidence="7" id="KW-1185">Reference proteome</keyword>
<dbReference type="RefSeq" id="WP_068550506.1">
    <property type="nucleotide sequence ID" value="NZ_AP013035.1"/>
</dbReference>
<evidence type="ECO:0000256" key="5">
    <source>
        <dbReference type="RuleBase" id="RU363041"/>
    </source>
</evidence>
<feature type="transmembrane region" description="Helical" evidence="5">
    <location>
        <begin position="131"/>
        <end position="150"/>
    </location>
</feature>
<feature type="transmembrane region" description="Helical" evidence="5">
    <location>
        <begin position="227"/>
        <end position="244"/>
    </location>
</feature>
<dbReference type="InterPro" id="IPR002781">
    <property type="entry name" value="TM_pro_TauE-like"/>
</dbReference>
<feature type="transmembrane region" description="Helical" evidence="5">
    <location>
        <begin position="97"/>
        <end position="119"/>
    </location>
</feature>
<keyword evidence="4 5" id="KW-0472">Membrane</keyword>
<dbReference type="KEGG" id="ttk:TST_1597"/>
<dbReference type="Proteomes" id="UP000063234">
    <property type="component" value="Chromosome"/>
</dbReference>
<evidence type="ECO:0000256" key="1">
    <source>
        <dbReference type="ARBA" id="ARBA00004141"/>
    </source>
</evidence>
<dbReference type="Pfam" id="PF01925">
    <property type="entry name" value="TauE"/>
    <property type="match status" value="1"/>
</dbReference>